<evidence type="ECO:0000256" key="1">
    <source>
        <dbReference type="SAM" id="Phobius"/>
    </source>
</evidence>
<keyword evidence="1" id="KW-0472">Membrane</keyword>
<accession>A0A328DG95</accession>
<evidence type="ECO:0000313" key="3">
    <source>
        <dbReference type="Proteomes" id="UP000249390"/>
    </source>
</evidence>
<dbReference type="AlphaFoldDB" id="A0A328DG95"/>
<dbReference type="Pfam" id="PF05212">
    <property type="entry name" value="DUF707"/>
    <property type="match status" value="1"/>
</dbReference>
<protein>
    <submittedName>
        <fullName evidence="2">Uncharacterized protein</fullName>
    </submittedName>
</protein>
<evidence type="ECO:0000313" key="2">
    <source>
        <dbReference type="EMBL" id="RAL44815.1"/>
    </source>
</evidence>
<keyword evidence="3" id="KW-1185">Reference proteome</keyword>
<gene>
    <name evidence="2" type="ORF">DM860_003574</name>
</gene>
<proteinExistence type="predicted"/>
<name>A0A328DG95_9ASTE</name>
<comment type="caution">
    <text evidence="2">The sequence shown here is derived from an EMBL/GenBank/DDBJ whole genome shotgun (WGS) entry which is preliminary data.</text>
</comment>
<feature type="transmembrane region" description="Helical" evidence="1">
    <location>
        <begin position="15"/>
        <end position="31"/>
    </location>
</feature>
<dbReference type="Proteomes" id="UP000249390">
    <property type="component" value="Unassembled WGS sequence"/>
</dbReference>
<keyword evidence="1" id="KW-1133">Transmembrane helix</keyword>
<dbReference type="InterPro" id="IPR007877">
    <property type="entry name" value="DUF707"/>
</dbReference>
<dbReference type="EMBL" id="NQVE01000142">
    <property type="protein sequence ID" value="RAL44815.1"/>
    <property type="molecule type" value="Genomic_DNA"/>
</dbReference>
<dbReference type="PANTHER" id="PTHR31210:SF47">
    <property type="entry name" value="OS07G0564800 PROTEIN"/>
    <property type="match status" value="1"/>
</dbReference>
<organism evidence="2 3">
    <name type="scientific">Cuscuta australis</name>
    <dbReference type="NCBI Taxonomy" id="267555"/>
    <lineage>
        <taxon>Eukaryota</taxon>
        <taxon>Viridiplantae</taxon>
        <taxon>Streptophyta</taxon>
        <taxon>Embryophyta</taxon>
        <taxon>Tracheophyta</taxon>
        <taxon>Spermatophyta</taxon>
        <taxon>Magnoliopsida</taxon>
        <taxon>eudicotyledons</taxon>
        <taxon>Gunneridae</taxon>
        <taxon>Pentapetalae</taxon>
        <taxon>asterids</taxon>
        <taxon>lamiids</taxon>
        <taxon>Solanales</taxon>
        <taxon>Convolvulaceae</taxon>
        <taxon>Cuscuteae</taxon>
        <taxon>Cuscuta</taxon>
        <taxon>Cuscuta subgen. Grammica</taxon>
        <taxon>Cuscuta sect. Cleistogrammica</taxon>
    </lineage>
</organism>
<reference evidence="2 3" key="1">
    <citation type="submission" date="2018-06" db="EMBL/GenBank/DDBJ databases">
        <title>The Genome of Cuscuta australis (Dodder) Provides Insight into the Evolution of Plant Parasitism.</title>
        <authorList>
            <person name="Liu H."/>
        </authorList>
    </citation>
    <scope>NUCLEOTIDE SEQUENCE [LARGE SCALE GENOMIC DNA]</scope>
    <source>
        <strain evidence="3">cv. Yunnan</strain>
        <tissue evidence="2">Vines</tissue>
    </source>
</reference>
<dbReference type="PANTHER" id="PTHR31210">
    <property type="entry name" value="OS06G0731900 PROTEIN"/>
    <property type="match status" value="1"/>
</dbReference>
<keyword evidence="1" id="KW-0812">Transmembrane</keyword>
<sequence length="144" mass="16541">MDIHKQGSCVAKMKGFPLMGIIFIVMLFFVYRTTDFQYQWTQHSSMASKRLKHLPHRASEPRSDLELKPPWSMSSSKVDVPGAHNLLAMPVGIKQKDNVDKIAQKFLSENFTIILFHYDGNVSGWWDLAWTKTAIHIVAHNQTK</sequence>